<feature type="compositionally biased region" description="Basic residues" evidence="1">
    <location>
        <begin position="152"/>
        <end position="161"/>
    </location>
</feature>
<reference evidence="2 3" key="1">
    <citation type="submission" date="2019-04" db="EMBL/GenBank/DDBJ databases">
        <title>Friends and foes A comparative genomics study of 23 Aspergillus species from section Flavi.</title>
        <authorList>
            <consortium name="DOE Joint Genome Institute"/>
            <person name="Kjaerbolling I."/>
            <person name="Vesth T."/>
            <person name="Frisvad J.C."/>
            <person name="Nybo J.L."/>
            <person name="Theobald S."/>
            <person name="Kildgaard S."/>
            <person name="Isbrandt T."/>
            <person name="Kuo A."/>
            <person name="Sato A."/>
            <person name="Lyhne E.K."/>
            <person name="Kogle M.E."/>
            <person name="Wiebenga A."/>
            <person name="Kun R.S."/>
            <person name="Lubbers R.J."/>
            <person name="Makela M.R."/>
            <person name="Barry K."/>
            <person name="Chovatia M."/>
            <person name="Clum A."/>
            <person name="Daum C."/>
            <person name="Haridas S."/>
            <person name="He G."/>
            <person name="LaButti K."/>
            <person name="Lipzen A."/>
            <person name="Mondo S."/>
            <person name="Riley R."/>
            <person name="Salamov A."/>
            <person name="Simmons B.A."/>
            <person name="Magnuson J.K."/>
            <person name="Henrissat B."/>
            <person name="Mortensen U.H."/>
            <person name="Larsen T.O."/>
            <person name="Devries R.P."/>
            <person name="Grigoriev I.V."/>
            <person name="Machida M."/>
            <person name="Baker S.E."/>
            <person name="Andersen M.R."/>
        </authorList>
    </citation>
    <scope>NUCLEOTIDE SEQUENCE [LARGE SCALE GENOMIC DNA]</scope>
    <source>
        <strain evidence="2 3">CBS 117626</strain>
    </source>
</reference>
<gene>
    <name evidence="2" type="ORF">BDV40DRAFT_260715</name>
</gene>
<keyword evidence="3" id="KW-1185">Reference proteome</keyword>
<organism evidence="2 3">
    <name type="scientific">Aspergillus tamarii</name>
    <dbReference type="NCBI Taxonomy" id="41984"/>
    <lineage>
        <taxon>Eukaryota</taxon>
        <taxon>Fungi</taxon>
        <taxon>Dikarya</taxon>
        <taxon>Ascomycota</taxon>
        <taxon>Pezizomycotina</taxon>
        <taxon>Eurotiomycetes</taxon>
        <taxon>Eurotiomycetidae</taxon>
        <taxon>Eurotiales</taxon>
        <taxon>Aspergillaceae</taxon>
        <taxon>Aspergillus</taxon>
        <taxon>Aspergillus subgen. Circumdati</taxon>
    </lineage>
</organism>
<evidence type="ECO:0000256" key="1">
    <source>
        <dbReference type="SAM" id="MobiDB-lite"/>
    </source>
</evidence>
<dbReference type="EMBL" id="ML738609">
    <property type="protein sequence ID" value="KAE8164301.1"/>
    <property type="molecule type" value="Genomic_DNA"/>
</dbReference>
<dbReference type="AlphaFoldDB" id="A0A5N6V2L1"/>
<sequence>MILIGLTKFWFRAPQWENFPTLWSNGSHSTAHSNEKINFQISHPLSQVLGIFPTEILPDPNPRLRPTTRSWEALHIESDTIMKDTLTDTQYKSRMTGTGGNPVIARGTCKIFSCPAVNTFMLCCSSPTNHGSRRLIPHRNEKYQGSEGETQKKKRKVKRPRALNTKARYQDVQQTTPHISTT</sequence>
<accession>A0A5N6V2L1</accession>
<name>A0A5N6V2L1_ASPTM</name>
<feature type="compositionally biased region" description="Polar residues" evidence="1">
    <location>
        <begin position="171"/>
        <end position="182"/>
    </location>
</feature>
<proteinExistence type="predicted"/>
<dbReference type="Proteomes" id="UP000326950">
    <property type="component" value="Unassembled WGS sequence"/>
</dbReference>
<protein>
    <submittedName>
        <fullName evidence="2">Uncharacterized protein</fullName>
    </submittedName>
</protein>
<evidence type="ECO:0000313" key="3">
    <source>
        <dbReference type="Proteomes" id="UP000326950"/>
    </source>
</evidence>
<feature type="region of interest" description="Disordered" evidence="1">
    <location>
        <begin position="131"/>
        <end position="182"/>
    </location>
</feature>
<evidence type="ECO:0000313" key="2">
    <source>
        <dbReference type="EMBL" id="KAE8164301.1"/>
    </source>
</evidence>